<evidence type="ECO:0000313" key="2">
    <source>
        <dbReference type="Proteomes" id="UP001060085"/>
    </source>
</evidence>
<proteinExistence type="predicted"/>
<protein>
    <submittedName>
        <fullName evidence="1">Uncharacterized protein</fullName>
    </submittedName>
</protein>
<gene>
    <name evidence="1" type="ORF">M9H77_21933</name>
</gene>
<dbReference type="Proteomes" id="UP001060085">
    <property type="component" value="Linkage Group LG05"/>
</dbReference>
<sequence>MGESQSPGKESRSLALTPTWSVATVLTIFVVVSLLVERSIHRLCNWLKKTNRKPLLAAVEKMKEELMLLGFISLLLTATASTISNICIPSRFYNSAFAPCSREQFDEERENNNSKERKLLEPFLLPHSLRRMLNGMNENTCKENHEPFVSYEGLEQLHRFIFVMAVTHVSYSCLTMLLAIVKIHSWRVWEDEAHMDEHDALAERTRAMTMRRQSTFVRVHTSNPLNKSSFLIWVTCFFRQFGHSVVRADYLTLRKGFIMNHHLTSKYDFHSYMIRSMEEEFQRIVGVSAPLWGFVVAFMLFNVKGSNLYFWIALIPVTLVLLVGTKLQHIIATLALESAGIPEFFPGAKLKPRDELFWFKKPELLLSLIHFVLFQNAFELASFFWFWWQFGYNSCFIKNHKLVYLRLILGFAGQFLCSYSTLPLYALVTQMGSNYKAALIPQRIRETIHGWGKAARRKRRLGIYPDDLTVRTDASTVLSVDEDDHQSLDSPRPAAHHVATEIELQPPDIIIGANESSSRIGTPLLRPSSSISSTVSQTTLTPEAIARASSMPARRD</sequence>
<name>A0ACC0AQH7_CATRO</name>
<evidence type="ECO:0000313" key="1">
    <source>
        <dbReference type="EMBL" id="KAI5662610.1"/>
    </source>
</evidence>
<reference evidence="2" key="1">
    <citation type="journal article" date="2023" name="Nat. Plants">
        <title>Single-cell RNA sequencing provides a high-resolution roadmap for understanding the multicellular compartmentation of specialized metabolism.</title>
        <authorList>
            <person name="Sun S."/>
            <person name="Shen X."/>
            <person name="Li Y."/>
            <person name="Li Y."/>
            <person name="Wang S."/>
            <person name="Li R."/>
            <person name="Zhang H."/>
            <person name="Shen G."/>
            <person name="Guo B."/>
            <person name="Wei J."/>
            <person name="Xu J."/>
            <person name="St-Pierre B."/>
            <person name="Chen S."/>
            <person name="Sun C."/>
        </authorList>
    </citation>
    <scope>NUCLEOTIDE SEQUENCE [LARGE SCALE GENOMIC DNA]</scope>
</reference>
<comment type="caution">
    <text evidence="1">The sequence shown here is derived from an EMBL/GenBank/DDBJ whole genome shotgun (WGS) entry which is preliminary data.</text>
</comment>
<dbReference type="EMBL" id="CM044705">
    <property type="protein sequence ID" value="KAI5662610.1"/>
    <property type="molecule type" value="Genomic_DNA"/>
</dbReference>
<organism evidence="1 2">
    <name type="scientific">Catharanthus roseus</name>
    <name type="common">Madagascar periwinkle</name>
    <name type="synonym">Vinca rosea</name>
    <dbReference type="NCBI Taxonomy" id="4058"/>
    <lineage>
        <taxon>Eukaryota</taxon>
        <taxon>Viridiplantae</taxon>
        <taxon>Streptophyta</taxon>
        <taxon>Embryophyta</taxon>
        <taxon>Tracheophyta</taxon>
        <taxon>Spermatophyta</taxon>
        <taxon>Magnoliopsida</taxon>
        <taxon>eudicotyledons</taxon>
        <taxon>Gunneridae</taxon>
        <taxon>Pentapetalae</taxon>
        <taxon>asterids</taxon>
        <taxon>lamiids</taxon>
        <taxon>Gentianales</taxon>
        <taxon>Apocynaceae</taxon>
        <taxon>Rauvolfioideae</taxon>
        <taxon>Vinceae</taxon>
        <taxon>Catharanthinae</taxon>
        <taxon>Catharanthus</taxon>
    </lineage>
</organism>
<keyword evidence="2" id="KW-1185">Reference proteome</keyword>
<accession>A0ACC0AQH7</accession>